<keyword evidence="15" id="KW-1185">Reference proteome</keyword>
<evidence type="ECO:0000256" key="3">
    <source>
        <dbReference type="ARBA" id="ARBA00008234"/>
    </source>
</evidence>
<comment type="subcellular location">
    <subcellularLocation>
        <location evidence="2">Secreted</location>
    </subcellularLocation>
</comment>
<feature type="signal peptide" evidence="11">
    <location>
        <begin position="1"/>
        <end position="19"/>
    </location>
</feature>
<dbReference type="RefSeq" id="XP_028143419.2">
    <property type="nucleotide sequence ID" value="XM_028287618.2"/>
</dbReference>
<dbReference type="InterPro" id="IPR004843">
    <property type="entry name" value="Calcineurin-like_PHP"/>
</dbReference>
<evidence type="ECO:0000256" key="5">
    <source>
        <dbReference type="ARBA" id="ARBA00022723"/>
    </source>
</evidence>
<feature type="domain" description="Calcineurin-like phosphoesterase" evidence="12">
    <location>
        <begin position="184"/>
        <end position="444"/>
    </location>
</feature>
<keyword evidence="6 11" id="KW-0732">Signal</keyword>
<proteinExistence type="inferred from homology"/>
<protein>
    <recommendedName>
        <fullName evidence="10">Sphingomyelin phosphodiesterase</fullName>
        <ecNumber evidence="10">3.1.4.12</ecNumber>
    </recommendedName>
</protein>
<keyword evidence="4" id="KW-0964">Secreted</keyword>
<feature type="chain" id="PRO_5046143615" description="Sphingomyelin phosphodiesterase" evidence="11">
    <location>
        <begin position="20"/>
        <end position="613"/>
    </location>
</feature>
<evidence type="ECO:0000259" key="13">
    <source>
        <dbReference type="Pfam" id="PF19272"/>
    </source>
</evidence>
<dbReference type="SUPFAM" id="SSF56300">
    <property type="entry name" value="Metallo-dependent phosphatases"/>
    <property type="match status" value="1"/>
</dbReference>
<dbReference type="InterPro" id="IPR029052">
    <property type="entry name" value="Metallo-depent_PP-like"/>
</dbReference>
<comment type="catalytic activity">
    <reaction evidence="10">
        <text>a sphingomyelin + H2O = phosphocholine + an N-acylsphing-4-enine + H(+)</text>
        <dbReference type="Rhea" id="RHEA:19253"/>
        <dbReference type="ChEBI" id="CHEBI:15377"/>
        <dbReference type="ChEBI" id="CHEBI:15378"/>
        <dbReference type="ChEBI" id="CHEBI:17636"/>
        <dbReference type="ChEBI" id="CHEBI:52639"/>
        <dbReference type="ChEBI" id="CHEBI:295975"/>
        <dbReference type="EC" id="3.1.4.12"/>
    </reaction>
</comment>
<organism evidence="14 15">
    <name type="scientific">Diabrotica virgifera virgifera</name>
    <name type="common">western corn rootworm</name>
    <dbReference type="NCBI Taxonomy" id="50390"/>
    <lineage>
        <taxon>Eukaryota</taxon>
        <taxon>Metazoa</taxon>
        <taxon>Ecdysozoa</taxon>
        <taxon>Arthropoda</taxon>
        <taxon>Hexapoda</taxon>
        <taxon>Insecta</taxon>
        <taxon>Pterygota</taxon>
        <taxon>Neoptera</taxon>
        <taxon>Endopterygota</taxon>
        <taxon>Coleoptera</taxon>
        <taxon>Polyphaga</taxon>
        <taxon>Cucujiformia</taxon>
        <taxon>Chrysomeloidea</taxon>
        <taxon>Chrysomelidae</taxon>
        <taxon>Galerucinae</taxon>
        <taxon>Diabroticina</taxon>
        <taxon>Diabroticites</taxon>
        <taxon>Diabrotica</taxon>
    </lineage>
</organism>
<keyword evidence="10" id="KW-0326">Glycosidase</keyword>
<keyword evidence="7 10" id="KW-0378">Hydrolase</keyword>
<dbReference type="Gene3D" id="3.60.21.10">
    <property type="match status" value="2"/>
</dbReference>
<dbReference type="Proteomes" id="UP001652700">
    <property type="component" value="Unplaced"/>
</dbReference>
<dbReference type="Pfam" id="PF19272">
    <property type="entry name" value="ASMase_C"/>
    <property type="match status" value="1"/>
</dbReference>
<dbReference type="InterPro" id="IPR045473">
    <property type="entry name" value="ASM_C"/>
</dbReference>
<dbReference type="GeneID" id="114337213"/>
<evidence type="ECO:0000259" key="12">
    <source>
        <dbReference type="Pfam" id="PF00149"/>
    </source>
</evidence>
<evidence type="ECO:0000256" key="7">
    <source>
        <dbReference type="ARBA" id="ARBA00022801"/>
    </source>
</evidence>
<dbReference type="PANTHER" id="PTHR10340">
    <property type="entry name" value="SPHINGOMYELIN PHOSPHODIESTERASE"/>
    <property type="match status" value="1"/>
</dbReference>
<dbReference type="PANTHER" id="PTHR10340:SF29">
    <property type="entry name" value="SPHINGOMYELIN PHOSPHODIESTERASE"/>
    <property type="match status" value="1"/>
</dbReference>
<accession>A0ABM5IV95</accession>
<dbReference type="InterPro" id="IPR041805">
    <property type="entry name" value="ASMase/PPN1_MPP"/>
</dbReference>
<dbReference type="EC" id="3.1.4.12" evidence="10"/>
<sequence length="613" mass="71429">MKFWLILVCYTWIFAECHTTKNRTALFEQIKKGIEEIKTFNKASATFETAIKEYNIPNIFTSSPDNFDKEEVCSTCLSISDLFIQKRREGLKDVDFHKQLVYFCNLISGQKERICEGLIKLNAPILLYVIDNTPELTGQDICGISLQDYGCNGSKRLEWSIDIPPKTNIKQNETPATENTTSFNILHISDIHYDPRYTTNKTTKCGEPICCQDDQADGTTEKDTCGYWGSYTNSDIPWRTAINALEQTKLHKYDYVYFTGDIVAHRIWNTSLEENTRVISQVLDTFADIYNVPVFLVFGNHEAHPSNLYSEVQDPLYSSRWMYDILFQKMSKWIPLDEVKDTLLKGGFYTVSPRKGFRVVVLNNNICNINNWWLYNNPQDPYDQLKWLVKVLFEAEKNSEKVHILYHMVPGQSDYYKVWAREYKRIIERFSDTITAQFNGHSHKDEFYVYYNTTNQSQALSVLWNGASIVTKQKVNPSYKIFSVNDATFELLDFEEWTYNLTLANLDENEPVWYKLYSFKETYGVKSLATDEINNLILRMAENPDLIKQYYKYKFRGSDISIEDECGKTCQKNLLCSMVTTQYADDGVCKKLLKLFKKSRKLKGPRRMSLLLN</sequence>
<name>A0ABM5IV95_DIAVI</name>
<reference evidence="14" key="1">
    <citation type="submission" date="2025-05" db="UniProtKB">
        <authorList>
            <consortium name="EnsemblMetazoa"/>
        </authorList>
    </citation>
    <scope>IDENTIFICATION</scope>
</reference>
<dbReference type="CDD" id="cd00842">
    <property type="entry name" value="MPP_ASMase"/>
    <property type="match status" value="1"/>
</dbReference>
<dbReference type="Pfam" id="PF00149">
    <property type="entry name" value="Metallophos"/>
    <property type="match status" value="1"/>
</dbReference>
<evidence type="ECO:0000256" key="1">
    <source>
        <dbReference type="ARBA" id="ARBA00001947"/>
    </source>
</evidence>
<dbReference type="PIRSF" id="PIRSF000948">
    <property type="entry name" value="Sphingomy_PDE"/>
    <property type="match status" value="1"/>
</dbReference>
<evidence type="ECO:0000256" key="9">
    <source>
        <dbReference type="ARBA" id="ARBA00023180"/>
    </source>
</evidence>
<evidence type="ECO:0000256" key="4">
    <source>
        <dbReference type="ARBA" id="ARBA00022525"/>
    </source>
</evidence>
<evidence type="ECO:0000313" key="14">
    <source>
        <dbReference type="EnsemblMetazoa" id="XP_028143419.2"/>
    </source>
</evidence>
<keyword evidence="9" id="KW-0325">Glycoprotein</keyword>
<evidence type="ECO:0000256" key="11">
    <source>
        <dbReference type="SAM" id="SignalP"/>
    </source>
</evidence>
<evidence type="ECO:0000256" key="8">
    <source>
        <dbReference type="ARBA" id="ARBA00022833"/>
    </source>
</evidence>
<evidence type="ECO:0000256" key="6">
    <source>
        <dbReference type="ARBA" id="ARBA00022729"/>
    </source>
</evidence>
<dbReference type="EnsemblMetazoa" id="XM_028287618.2">
    <property type="protein sequence ID" value="XP_028143419.2"/>
    <property type="gene ID" value="LOC114337213"/>
</dbReference>
<keyword evidence="5" id="KW-0479">Metal-binding</keyword>
<keyword evidence="8" id="KW-0862">Zinc</keyword>
<comment type="function">
    <text evidence="10">Converts sphingomyelin to ceramide.</text>
</comment>
<evidence type="ECO:0000256" key="10">
    <source>
        <dbReference type="PIRNR" id="PIRNR000948"/>
    </source>
</evidence>
<dbReference type="InterPro" id="IPR011160">
    <property type="entry name" value="Sphingomy_PDE"/>
</dbReference>
<comment type="similarity">
    <text evidence="3 10">Belongs to the acid sphingomyelinase family.</text>
</comment>
<comment type="cofactor">
    <cofactor evidence="1">
        <name>Zn(2+)</name>
        <dbReference type="ChEBI" id="CHEBI:29105"/>
    </cofactor>
</comment>
<feature type="domain" description="Sphingomyelin phosphodiesterase C-terminal" evidence="13">
    <location>
        <begin position="468"/>
        <end position="583"/>
    </location>
</feature>
<evidence type="ECO:0000256" key="2">
    <source>
        <dbReference type="ARBA" id="ARBA00004613"/>
    </source>
</evidence>
<evidence type="ECO:0000313" key="15">
    <source>
        <dbReference type="Proteomes" id="UP001652700"/>
    </source>
</evidence>